<dbReference type="Gene3D" id="1.20.1740.10">
    <property type="entry name" value="Amino acid/polyamine transporter I"/>
    <property type="match status" value="1"/>
</dbReference>
<feature type="transmembrane region" description="Helical" evidence="7">
    <location>
        <begin position="509"/>
        <end position="527"/>
    </location>
</feature>
<evidence type="ECO:0000256" key="3">
    <source>
        <dbReference type="ARBA" id="ARBA00022448"/>
    </source>
</evidence>
<sequence length="914" mass="99279">MLPVEAKPLLAEEHSSAANAPSLDGERGGHGGGLIADVTRGLSFPRGWKDKNTSSSIDDLAAQSAYTDLISLAKVNDTSPETTSTRNQLGTINGVYVPCLLNIIGVILFLRLGWGVGQAGVEGMLFIFFMAETQAVLTVLSASTIASNGAMQGGGSYFLISRSLGPEFGGAIGLQFYFLYAVGVSMYLVGFAEEAQQTWFPNPGIGARWVVVIIATIALLAILVIGMIGAHAFAKVNKYLFILQFTCVAIGALFIYVLSPHKLSGGGDFSGVSFQTLKDNFEPHFTSEKDVCGKNVACTIAGVYAIVFPLATGFMEGLNLSGDLKNPGRSIPVGTLSAVVTSCVIYVFLIITFAAAFPGWTLRNNFTFFQEVSSFPFIVITGVLVSCFSSGLGALFGASRILQAIARDDLFPALKTMAQGSSHGDEPQNAVMFTAILTQVFICIGDLDVIAPICTSFFCLAYASVNLTCFLLQVTGVPNFRPTFRYHSWHLSLLGTVLNLGVMIYLNALYAVISLIVLASLFFYLYLTVTPKNWGDISQALIYHQVRKYLLRLDMRKAHSKFWRPSILLLTTEIQSAEVRLCHRLKKGGLYVIGGVIPGDFGFMSNNKCGELYNQWLGYIFDGKLKAIPQVVAASEAREGYRMLMQTSGLGGMQVNTVVIPWSIGSTNKCPQTTQPGLRSALDFVGLLVDGVVIKKNVILTRHVDRLDARLIALKSKKHQGELGKDASSVSSHPAETIDVWITDSWDAPGTDSSAALMLQLAFVLHSNKAWHRRTRIRLIKACASCSPIMMQQERLRLTRTAAALRLDAFVSEILVITTNSSSIMAEGSAMNRAPQAHYLDDEKALIELNQCLQRNSTHTAQVILMLPDPRLWVTDDAVAQTYVSKLEMLTNNLPSTMLIYSDEEATPVVSTSI</sequence>
<dbReference type="Pfam" id="PF03522">
    <property type="entry name" value="SLC12"/>
    <property type="match status" value="1"/>
</dbReference>
<feature type="transmembrane region" description="Helical" evidence="7">
    <location>
        <begin position="126"/>
        <end position="147"/>
    </location>
</feature>
<dbReference type="GO" id="GO:0015379">
    <property type="term" value="F:potassium:chloride symporter activity"/>
    <property type="evidence" value="ECO:0007669"/>
    <property type="project" value="TreeGrafter"/>
</dbReference>
<dbReference type="AlphaFoldDB" id="A0A8K1FJP6"/>
<keyword evidence="5 7" id="KW-1133">Transmembrane helix</keyword>
<dbReference type="InterPro" id="IPR018491">
    <property type="entry name" value="SLC12_C"/>
</dbReference>
<evidence type="ECO:0000256" key="2">
    <source>
        <dbReference type="ARBA" id="ARBA00010593"/>
    </source>
</evidence>
<feature type="transmembrane region" description="Helical" evidence="7">
    <location>
        <begin position="294"/>
        <end position="315"/>
    </location>
</feature>
<reference evidence="10" key="1">
    <citation type="submission" date="2019-03" db="EMBL/GenBank/DDBJ databases">
        <title>Long read genome sequence of the mycoparasitic Pythium oligandrum ATCC 38472 isolated from sugarbeet rhizosphere.</title>
        <authorList>
            <person name="Gaulin E."/>
        </authorList>
    </citation>
    <scope>NUCLEOTIDE SEQUENCE</scope>
    <source>
        <strain evidence="10">ATCC 38472_TT</strain>
    </source>
</reference>
<evidence type="ECO:0000259" key="8">
    <source>
        <dbReference type="Pfam" id="PF00324"/>
    </source>
</evidence>
<feature type="transmembrane region" description="Helical" evidence="7">
    <location>
        <begin position="240"/>
        <end position="259"/>
    </location>
</feature>
<evidence type="ECO:0000256" key="7">
    <source>
        <dbReference type="SAM" id="Phobius"/>
    </source>
</evidence>
<dbReference type="PANTHER" id="PTHR11827">
    <property type="entry name" value="SOLUTE CARRIER FAMILY 12, CATION COTRANSPORTERS"/>
    <property type="match status" value="1"/>
</dbReference>
<dbReference type="GO" id="GO:0055075">
    <property type="term" value="P:potassium ion homeostasis"/>
    <property type="evidence" value="ECO:0007669"/>
    <property type="project" value="TreeGrafter"/>
</dbReference>
<feature type="transmembrane region" description="Helical" evidence="7">
    <location>
        <begin position="449"/>
        <end position="474"/>
    </location>
</feature>
<feature type="transmembrane region" description="Helical" evidence="7">
    <location>
        <begin position="336"/>
        <end position="357"/>
    </location>
</feature>
<feature type="transmembrane region" description="Helical" evidence="7">
    <location>
        <begin position="168"/>
        <end position="189"/>
    </location>
</feature>
<accession>A0A8K1FJP6</accession>
<evidence type="ECO:0000256" key="5">
    <source>
        <dbReference type="ARBA" id="ARBA00022989"/>
    </source>
</evidence>
<dbReference type="OrthoDB" id="2020542at2759"/>
<dbReference type="Pfam" id="PF00324">
    <property type="entry name" value="AA_permease"/>
    <property type="match status" value="1"/>
</dbReference>
<comment type="similarity">
    <text evidence="2">Belongs to the SLC12A transporter family.</text>
</comment>
<evidence type="ECO:0000256" key="4">
    <source>
        <dbReference type="ARBA" id="ARBA00022692"/>
    </source>
</evidence>
<evidence type="ECO:0000259" key="9">
    <source>
        <dbReference type="Pfam" id="PF03522"/>
    </source>
</evidence>
<dbReference type="InterPro" id="IPR004842">
    <property type="entry name" value="SLC12A_fam"/>
</dbReference>
<dbReference type="EMBL" id="SPLM01000036">
    <property type="protein sequence ID" value="TMW66285.1"/>
    <property type="molecule type" value="Genomic_DNA"/>
</dbReference>
<dbReference type="GO" id="GO:0016020">
    <property type="term" value="C:membrane"/>
    <property type="evidence" value="ECO:0007669"/>
    <property type="project" value="UniProtKB-SubCell"/>
</dbReference>
<evidence type="ECO:0000313" key="10">
    <source>
        <dbReference type="EMBL" id="TMW66285.1"/>
    </source>
</evidence>
<feature type="transmembrane region" description="Helical" evidence="7">
    <location>
        <begin position="95"/>
        <end position="114"/>
    </location>
</feature>
<dbReference type="FunFam" id="1.20.1740.10:FF:000013">
    <property type="entry name" value="Solute carrier family 12 member"/>
    <property type="match status" value="1"/>
</dbReference>
<evidence type="ECO:0000313" key="11">
    <source>
        <dbReference type="Proteomes" id="UP000794436"/>
    </source>
</evidence>
<feature type="domain" description="Amino acid permease/ SLC12A" evidence="8">
    <location>
        <begin position="94"/>
        <end position="568"/>
    </location>
</feature>
<comment type="caution">
    <text evidence="10">The sequence shown here is derived from an EMBL/GenBank/DDBJ whole genome shotgun (WGS) entry which is preliminary data.</text>
</comment>
<keyword evidence="4 7" id="KW-0812">Transmembrane</keyword>
<organism evidence="10 11">
    <name type="scientific">Pythium oligandrum</name>
    <name type="common">Mycoparasitic fungus</name>
    <dbReference type="NCBI Taxonomy" id="41045"/>
    <lineage>
        <taxon>Eukaryota</taxon>
        <taxon>Sar</taxon>
        <taxon>Stramenopiles</taxon>
        <taxon>Oomycota</taxon>
        <taxon>Peronosporomycetes</taxon>
        <taxon>Pythiales</taxon>
        <taxon>Pythiaceae</taxon>
        <taxon>Pythium</taxon>
    </lineage>
</organism>
<feature type="transmembrane region" description="Helical" evidence="7">
    <location>
        <begin position="209"/>
        <end position="233"/>
    </location>
</feature>
<dbReference type="PANTHER" id="PTHR11827:SF72">
    <property type="entry name" value="GH08340P"/>
    <property type="match status" value="1"/>
</dbReference>
<name>A0A8K1FJP6_PYTOL</name>
<protein>
    <submittedName>
        <fullName evidence="10">Uncharacterized protein</fullName>
    </submittedName>
</protein>
<evidence type="ECO:0000256" key="1">
    <source>
        <dbReference type="ARBA" id="ARBA00004141"/>
    </source>
</evidence>
<comment type="subcellular location">
    <subcellularLocation>
        <location evidence="1">Membrane</location>
        <topology evidence="1">Multi-pass membrane protein</topology>
    </subcellularLocation>
</comment>
<dbReference type="GO" id="GO:0055064">
    <property type="term" value="P:chloride ion homeostasis"/>
    <property type="evidence" value="ECO:0007669"/>
    <property type="project" value="TreeGrafter"/>
</dbReference>
<feature type="domain" description="SLC12A transporter C-terminal" evidence="9">
    <location>
        <begin position="581"/>
        <end position="716"/>
    </location>
</feature>
<keyword evidence="6 7" id="KW-0472">Membrane</keyword>
<feature type="transmembrane region" description="Helical" evidence="7">
    <location>
        <begin position="486"/>
        <end position="502"/>
    </location>
</feature>
<dbReference type="GO" id="GO:0006884">
    <property type="term" value="P:cell volume homeostasis"/>
    <property type="evidence" value="ECO:0007669"/>
    <property type="project" value="TreeGrafter"/>
</dbReference>
<feature type="transmembrane region" description="Helical" evidence="7">
    <location>
        <begin position="377"/>
        <end position="398"/>
    </location>
</feature>
<dbReference type="Proteomes" id="UP000794436">
    <property type="component" value="Unassembled WGS sequence"/>
</dbReference>
<keyword evidence="11" id="KW-1185">Reference proteome</keyword>
<gene>
    <name evidence="10" type="ORF">Poli38472_004050</name>
</gene>
<dbReference type="InterPro" id="IPR004841">
    <property type="entry name" value="AA-permease/SLC12A_dom"/>
</dbReference>
<proteinExistence type="inferred from homology"/>
<evidence type="ECO:0000256" key="6">
    <source>
        <dbReference type="ARBA" id="ARBA00023136"/>
    </source>
</evidence>
<keyword evidence="3" id="KW-0813">Transport</keyword>